<dbReference type="AlphaFoldDB" id="A0A8J5YY64"/>
<dbReference type="GO" id="GO:0010073">
    <property type="term" value="P:meristem maintenance"/>
    <property type="evidence" value="ECO:0007669"/>
    <property type="project" value="InterPro"/>
</dbReference>
<comment type="caution">
    <text evidence="1">The sequence shown here is derived from an EMBL/GenBank/DDBJ whole genome shotgun (WGS) entry which is preliminary data.</text>
</comment>
<evidence type="ECO:0008006" key="3">
    <source>
        <dbReference type="Google" id="ProtNLM"/>
    </source>
</evidence>
<gene>
    <name evidence="1" type="ORF">CXB51_017958</name>
</gene>
<organism evidence="1 2">
    <name type="scientific">Gossypium anomalum</name>
    <dbReference type="NCBI Taxonomy" id="47600"/>
    <lineage>
        <taxon>Eukaryota</taxon>
        <taxon>Viridiplantae</taxon>
        <taxon>Streptophyta</taxon>
        <taxon>Embryophyta</taxon>
        <taxon>Tracheophyta</taxon>
        <taxon>Spermatophyta</taxon>
        <taxon>Magnoliopsida</taxon>
        <taxon>eudicotyledons</taxon>
        <taxon>Gunneridae</taxon>
        <taxon>Pentapetalae</taxon>
        <taxon>rosids</taxon>
        <taxon>malvids</taxon>
        <taxon>Malvales</taxon>
        <taxon>Malvaceae</taxon>
        <taxon>Malvoideae</taxon>
        <taxon>Gossypium</taxon>
    </lineage>
</organism>
<evidence type="ECO:0000313" key="1">
    <source>
        <dbReference type="EMBL" id="KAG8489765.1"/>
    </source>
</evidence>
<dbReference type="InterPro" id="IPR044824">
    <property type="entry name" value="MAIN-like"/>
</dbReference>
<dbReference type="EMBL" id="JAHUZN010000007">
    <property type="protein sequence ID" value="KAG8489765.1"/>
    <property type="molecule type" value="Genomic_DNA"/>
</dbReference>
<keyword evidence="2" id="KW-1185">Reference proteome</keyword>
<proteinExistence type="predicted"/>
<dbReference type="Proteomes" id="UP000701853">
    <property type="component" value="Chromosome 7"/>
</dbReference>
<accession>A0A8J5YY64</accession>
<sequence>MVIGGLLMPDKLRNLVRLRWFLKLVNFKEAVKLSWGSIVLTTLYRETWNHWPSYVGLPDELRDMRLLLDQRSKAKHVKVPLVVYATVEIHKSDRVLRQFRFKQSIQVALQDLEDLHHVDLQERTDENWTTFHA</sequence>
<dbReference type="OrthoDB" id="1001531at2759"/>
<protein>
    <recommendedName>
        <fullName evidence="3">Aminotransferase-like plant mobile domain-containing protein</fullName>
    </recommendedName>
</protein>
<dbReference type="PANTHER" id="PTHR46033:SF8">
    <property type="entry name" value="PROTEIN MAINTENANCE OF MERISTEMS-LIKE"/>
    <property type="match status" value="1"/>
</dbReference>
<name>A0A8J5YY64_9ROSI</name>
<reference evidence="1 2" key="1">
    <citation type="journal article" date="2021" name="bioRxiv">
        <title>The Gossypium anomalum genome as a resource for cotton improvement and evolutionary analysis of hybrid incompatibility.</title>
        <authorList>
            <person name="Grover C.E."/>
            <person name="Yuan D."/>
            <person name="Arick M.A."/>
            <person name="Miller E.R."/>
            <person name="Hu G."/>
            <person name="Peterson D.G."/>
            <person name="Wendel J.F."/>
            <person name="Udall J.A."/>
        </authorList>
    </citation>
    <scope>NUCLEOTIDE SEQUENCE [LARGE SCALE GENOMIC DNA]</scope>
    <source>
        <strain evidence="1">JFW-Udall</strain>
        <tissue evidence="1">Leaf</tissue>
    </source>
</reference>
<dbReference type="PANTHER" id="PTHR46033">
    <property type="entry name" value="PROTEIN MAIN-LIKE 2"/>
    <property type="match status" value="1"/>
</dbReference>
<evidence type="ECO:0000313" key="2">
    <source>
        <dbReference type="Proteomes" id="UP000701853"/>
    </source>
</evidence>